<dbReference type="Pfam" id="PF00646">
    <property type="entry name" value="F-box"/>
    <property type="match status" value="1"/>
</dbReference>
<dbReference type="EMBL" id="JACYCC010000037">
    <property type="protein sequence ID" value="KAF8679968.1"/>
    <property type="molecule type" value="Genomic_DNA"/>
</dbReference>
<dbReference type="InterPro" id="IPR036047">
    <property type="entry name" value="F-box-like_dom_sf"/>
</dbReference>
<dbReference type="PROSITE" id="PS50181">
    <property type="entry name" value="FBOX"/>
    <property type="match status" value="1"/>
</dbReference>
<dbReference type="InterPro" id="IPR001810">
    <property type="entry name" value="F-box_dom"/>
</dbReference>
<comment type="caution">
    <text evidence="2">The sequence shown here is derived from an EMBL/GenBank/DDBJ whole genome shotgun (WGS) entry which is preliminary data.</text>
</comment>
<organism evidence="2 3">
    <name type="scientific">Rhizoctonia solani</name>
    <dbReference type="NCBI Taxonomy" id="456999"/>
    <lineage>
        <taxon>Eukaryota</taxon>
        <taxon>Fungi</taxon>
        <taxon>Dikarya</taxon>
        <taxon>Basidiomycota</taxon>
        <taxon>Agaricomycotina</taxon>
        <taxon>Agaricomycetes</taxon>
        <taxon>Cantharellales</taxon>
        <taxon>Ceratobasidiaceae</taxon>
        <taxon>Rhizoctonia</taxon>
    </lineage>
</organism>
<gene>
    <name evidence="2" type="ORF">RHS04_04842</name>
</gene>
<evidence type="ECO:0000259" key="1">
    <source>
        <dbReference type="PROSITE" id="PS50181"/>
    </source>
</evidence>
<proteinExistence type="predicted"/>
<protein>
    <submittedName>
        <fullName evidence="2">A Receptor for Ubiquitination Targets</fullName>
    </submittedName>
</protein>
<dbReference type="AlphaFoldDB" id="A0A8H7H9M3"/>
<name>A0A8H7H9M3_9AGAM</name>
<evidence type="ECO:0000313" key="2">
    <source>
        <dbReference type="EMBL" id="KAF8679968.1"/>
    </source>
</evidence>
<dbReference type="SMART" id="SM00256">
    <property type="entry name" value="FBOX"/>
    <property type="match status" value="2"/>
</dbReference>
<dbReference type="SUPFAM" id="SSF81383">
    <property type="entry name" value="F-box domain"/>
    <property type="match status" value="1"/>
</dbReference>
<accession>A0A8H7H9M3</accession>
<sequence length="1184" mass="134103">MDQAKTLVPYFLNLSDELIIQILHFCAYIDILRFAATSQRHHAILSNSISLKFHIELEVNGLHVVEGSRKGEATYSRLLEELICYRDAWLNLELEDPIERISNREMLLWELREGNYVVAFTSESDAAWATDSWGPDSMQLTPIGSLETPQPVTFSTFYNELTLDFEQDLVALVKTNPDNKMSLEVRLCSTTTGLSHPLARNPVFFVQVGFRIPGPGHQTFTLEVIGDILVVRIAEILDYEYEIMAWNWKSGALLCRIGSISGIADFTLLDSTHLALFSVTTDEQGPRLIALSLYSMIPHTHDETATGPYFSAMEYESAQPSLVFEFPKLDDAYQVLSRVIMRSDPIPGRTTYTKSASFAHSTALTLSIIMSLSHFSSPDMDENSVHLRIFVDAKSLLSYLLEPTGHEDTVVIPWEVWGTRATRWFLCEKQTTYWVYWTSGSRFVRVNENAHSDLDDLSVFDFHPPIVKRTSPYSNRDSTEDQMPLYKEKMRENVLNGRGLLVPHPETLDPDTSVPPSLTHTVGSDMPTVIKTGFAVPIESCLSYRVVTRPSSVPHLEDWSIDGSHIIGMMTVSAYIHSGGDRELTKISIASASTVSSTIVYFMADGTYSPDLLGIFPDELIVRILHFCDFEDILQFATTNRRYYNVVVHTISLQLHVELEANCLEIIKGSQKNNATYSLLLDELARYRDAWLDLKFETPFQQFSEERALLWDFRGGYYAVGFTSASTTTSDADSLEIIPLDSSHARSKLTLPTDFHELTFDSDQDFLVLAKVDAFKINLCSITTGLAHPLAENPMFTVQVDFPIPDPKDEPQAFTMEVMDAILVVKITDPRARKYELIAWNWKTWEPLLRVGSISGAIDFSFLQKTHLVLFSAEEKGKDLRLIELLLYSISPQISKRKKTSTLFHASDYDHAVPVLILRFPEPEKSYTVMPTISFIKSNSTPGKTVYAKSAGFAHPSSPTLGVFLSLYKSPILHADEETARFLIAISTRYILLYLIELPDQKCSSVIPWDEWGTNATRWFVSDDNIYQWAYWMSGTRLIRVHENPVSVLRDLSILDFNSRTIRRFGSSSSEKSFGIHQPPQSDDYLKLQVLAGKGLIRSLRTNHAYPNLPELLTEVVDSEMPTIIVNGFLNPVESRLPYRKVTRTNFLPRCEDWAIYGPYIIMINTMDHGHVGLETITTYKLQT</sequence>
<evidence type="ECO:0000313" key="3">
    <source>
        <dbReference type="Proteomes" id="UP000650582"/>
    </source>
</evidence>
<dbReference type="CDD" id="cd09917">
    <property type="entry name" value="F-box_SF"/>
    <property type="match status" value="2"/>
</dbReference>
<feature type="domain" description="F-box" evidence="1">
    <location>
        <begin position="610"/>
        <end position="647"/>
    </location>
</feature>
<reference evidence="2" key="1">
    <citation type="submission" date="2020-09" db="EMBL/GenBank/DDBJ databases">
        <title>Comparative genome analyses of four rice-infecting Rhizoctonia solani isolates reveal extensive enrichment of homogalacturonan modification genes.</title>
        <authorList>
            <person name="Lee D.-Y."/>
            <person name="Jeon J."/>
            <person name="Kim K.-T."/>
            <person name="Cheong K."/>
            <person name="Song H."/>
            <person name="Choi G."/>
            <person name="Ko J."/>
            <person name="Opiyo S.O."/>
            <person name="Zuo S."/>
            <person name="Madhav S."/>
            <person name="Lee Y.-H."/>
            <person name="Wang G.-L."/>
        </authorList>
    </citation>
    <scope>NUCLEOTIDE SEQUENCE</scope>
    <source>
        <strain evidence="2">AG1-IA YN-7</strain>
    </source>
</reference>
<dbReference type="Proteomes" id="UP000650582">
    <property type="component" value="Unassembled WGS sequence"/>
</dbReference>
<keyword evidence="2" id="KW-0675">Receptor</keyword>